<dbReference type="InterPro" id="IPR055414">
    <property type="entry name" value="LRR_R13L4/SHOC2-like"/>
</dbReference>
<dbReference type="Pfam" id="PF23598">
    <property type="entry name" value="LRR_14"/>
    <property type="match status" value="1"/>
</dbReference>
<evidence type="ECO:0000313" key="4">
    <source>
        <dbReference type="EMBL" id="KAF6150022.1"/>
    </source>
</evidence>
<evidence type="ECO:0000259" key="2">
    <source>
        <dbReference type="Pfam" id="PF23247"/>
    </source>
</evidence>
<evidence type="ECO:0000256" key="1">
    <source>
        <dbReference type="ARBA" id="ARBA00022737"/>
    </source>
</evidence>
<gene>
    <name evidence="4" type="ORF">GIB67_002804</name>
</gene>
<feature type="domain" description="Disease resistance protein At4g27190-like leucine-rich repeats" evidence="2">
    <location>
        <begin position="229"/>
        <end position="339"/>
    </location>
</feature>
<proteinExistence type="predicted"/>
<dbReference type="OrthoDB" id="1751378at2759"/>
<feature type="domain" description="Disease resistance R13L4/SHOC-2-like LRR" evidence="3">
    <location>
        <begin position="66"/>
        <end position="170"/>
    </location>
</feature>
<keyword evidence="1" id="KW-0677">Repeat</keyword>
<dbReference type="Pfam" id="PF23247">
    <property type="entry name" value="LRR_RPS2"/>
    <property type="match status" value="1"/>
</dbReference>
<organism evidence="4 5">
    <name type="scientific">Kingdonia uniflora</name>
    <dbReference type="NCBI Taxonomy" id="39325"/>
    <lineage>
        <taxon>Eukaryota</taxon>
        <taxon>Viridiplantae</taxon>
        <taxon>Streptophyta</taxon>
        <taxon>Embryophyta</taxon>
        <taxon>Tracheophyta</taxon>
        <taxon>Spermatophyta</taxon>
        <taxon>Magnoliopsida</taxon>
        <taxon>Ranunculales</taxon>
        <taxon>Circaeasteraceae</taxon>
        <taxon>Kingdonia</taxon>
    </lineage>
</organism>
<evidence type="ECO:0000313" key="5">
    <source>
        <dbReference type="Proteomes" id="UP000541444"/>
    </source>
</evidence>
<dbReference type="PANTHER" id="PTHR33463:SF147">
    <property type="entry name" value="NB-ARC DOMAIN-CONTAINING PROTEIN"/>
    <property type="match status" value="1"/>
</dbReference>
<dbReference type="InterPro" id="IPR057135">
    <property type="entry name" value="At4g27190-like_LRR"/>
</dbReference>
<name>A0A7J7M5A8_9MAGN</name>
<reference evidence="4 5" key="1">
    <citation type="journal article" date="2020" name="IScience">
        <title>Genome Sequencing of the Endangered Kingdonia uniflora (Circaeasteraceae, Ranunculales) Reveals Potential Mechanisms of Evolutionary Specialization.</title>
        <authorList>
            <person name="Sun Y."/>
            <person name="Deng T."/>
            <person name="Zhang A."/>
            <person name="Moore M.J."/>
            <person name="Landis J.B."/>
            <person name="Lin N."/>
            <person name="Zhang H."/>
            <person name="Zhang X."/>
            <person name="Huang J."/>
            <person name="Zhang X."/>
            <person name="Sun H."/>
            <person name="Wang H."/>
        </authorList>
    </citation>
    <scope>NUCLEOTIDE SEQUENCE [LARGE SCALE GENOMIC DNA]</scope>
    <source>
        <strain evidence="4">TB1705</strain>
        <tissue evidence="4">Leaf</tissue>
    </source>
</reference>
<dbReference type="SUPFAM" id="SSF52058">
    <property type="entry name" value="L domain-like"/>
    <property type="match status" value="1"/>
</dbReference>
<dbReference type="InterPro" id="IPR001611">
    <property type="entry name" value="Leu-rich_rpt"/>
</dbReference>
<comment type="caution">
    <text evidence="4">The sequence shown here is derived from an EMBL/GenBank/DDBJ whole genome shotgun (WGS) entry which is preliminary data.</text>
</comment>
<dbReference type="Proteomes" id="UP000541444">
    <property type="component" value="Unassembled WGS sequence"/>
</dbReference>
<dbReference type="AlphaFoldDB" id="A0A7J7M5A8"/>
<evidence type="ECO:0000259" key="3">
    <source>
        <dbReference type="Pfam" id="PF23598"/>
    </source>
</evidence>
<dbReference type="PANTHER" id="PTHR33463">
    <property type="entry name" value="NB-ARC DOMAIN-CONTAINING PROTEIN-RELATED"/>
    <property type="match status" value="1"/>
</dbReference>
<dbReference type="InterPro" id="IPR050905">
    <property type="entry name" value="Plant_NBS-LRR"/>
</dbReference>
<dbReference type="Pfam" id="PF13855">
    <property type="entry name" value="LRR_8"/>
    <property type="match status" value="1"/>
</dbReference>
<keyword evidence="5" id="KW-1185">Reference proteome</keyword>
<sequence length="428" mass="48624">MTLSLANNKLLIEIPDGFFEGMKRLATLDLRNTGIYSLPKSLSSLHNCLRSLYLDKCIRLQDISVIGNLKALEILNLKGTGISRLPEEISELTNLTILNLSYTKNLKCIPPNMISSLSSLEELHMSESFSQWQYDSKYLASLVEVASLTNLTSLHLDCINNAKWLSTEISRCGWEKLAKFYIKFGDCNVPFGYLLKYKRYVSLRTTSDSFPVAEWVKVLMERTFESCLEKCEGLNSVSELNLKGRFYNLKYLGIQYCGEMEYVVNVEEQVPGTVFPNLENLELVLLPKLKAIWNGPVLKRSFENLKVKHIMGCYELVSILPCWLWTRLKDLEEIHVEYCLVIKEVYESDGFEEGSASILNLKSIKLDYLPSVTSIWKGAVPLIRLQNLKILHVKEMVDEGGICTKIPTIGGVYCRQMPPIQKTNSKGG</sequence>
<dbReference type="Gene3D" id="3.80.10.10">
    <property type="entry name" value="Ribonuclease Inhibitor"/>
    <property type="match status" value="1"/>
</dbReference>
<dbReference type="EMBL" id="JACGCM010001763">
    <property type="protein sequence ID" value="KAF6150022.1"/>
    <property type="molecule type" value="Genomic_DNA"/>
</dbReference>
<accession>A0A7J7M5A8</accession>
<dbReference type="InterPro" id="IPR032675">
    <property type="entry name" value="LRR_dom_sf"/>
</dbReference>
<protein>
    <submittedName>
        <fullName evidence="4">Uncharacterized protein</fullName>
    </submittedName>
</protein>